<reference evidence="2" key="1">
    <citation type="submission" date="2023-06" db="EMBL/GenBank/DDBJ databases">
        <title>Genome-scale phylogeny and comparative genomics of the fungal order Sordariales.</title>
        <authorList>
            <consortium name="Lawrence Berkeley National Laboratory"/>
            <person name="Hensen N."/>
            <person name="Bonometti L."/>
            <person name="Westerberg I."/>
            <person name="Brannstrom I.O."/>
            <person name="Guillou S."/>
            <person name="Cros-Aarteil S."/>
            <person name="Calhoun S."/>
            <person name="Haridas S."/>
            <person name="Kuo A."/>
            <person name="Mondo S."/>
            <person name="Pangilinan J."/>
            <person name="Riley R."/>
            <person name="Labutti K."/>
            <person name="Andreopoulos B."/>
            <person name="Lipzen A."/>
            <person name="Chen C."/>
            <person name="Yanf M."/>
            <person name="Daum C."/>
            <person name="Ng V."/>
            <person name="Clum A."/>
            <person name="Steindorff A."/>
            <person name="Ohm R."/>
            <person name="Martin F."/>
            <person name="Silar P."/>
            <person name="Natvig D."/>
            <person name="Lalanne C."/>
            <person name="Gautier V."/>
            <person name="Ament-Velasquez S.L."/>
            <person name="Kruys A."/>
            <person name="Hutchinson M.I."/>
            <person name="Powell A.J."/>
            <person name="Barry K."/>
            <person name="Miller A.N."/>
            <person name="Grigoriev I.V."/>
            <person name="Debuchy R."/>
            <person name="Gladieux P."/>
            <person name="Thoren M.H."/>
            <person name="Johannesson H."/>
        </authorList>
    </citation>
    <scope>NUCLEOTIDE SEQUENCE</scope>
    <source>
        <strain evidence="2">8032-3</strain>
    </source>
</reference>
<dbReference type="Proteomes" id="UP001244011">
    <property type="component" value="Unassembled WGS sequence"/>
</dbReference>
<proteinExistence type="predicted"/>
<dbReference type="EMBL" id="MU839005">
    <property type="protein sequence ID" value="KAK1768330.1"/>
    <property type="molecule type" value="Genomic_DNA"/>
</dbReference>
<feature type="compositionally biased region" description="Basic and acidic residues" evidence="1">
    <location>
        <begin position="304"/>
        <end position="315"/>
    </location>
</feature>
<protein>
    <submittedName>
        <fullName evidence="2">Uncharacterized protein</fullName>
    </submittedName>
</protein>
<feature type="compositionally biased region" description="Low complexity" evidence="1">
    <location>
        <begin position="377"/>
        <end position="388"/>
    </location>
</feature>
<feature type="compositionally biased region" description="Basic and acidic residues" evidence="1">
    <location>
        <begin position="414"/>
        <end position="434"/>
    </location>
</feature>
<keyword evidence="3" id="KW-1185">Reference proteome</keyword>
<dbReference type="RefSeq" id="XP_060284543.1">
    <property type="nucleotide sequence ID" value="XM_060426020.1"/>
</dbReference>
<feature type="compositionally biased region" description="Basic and acidic residues" evidence="1">
    <location>
        <begin position="104"/>
        <end position="132"/>
    </location>
</feature>
<feature type="compositionally biased region" description="Pro residues" evidence="1">
    <location>
        <begin position="186"/>
        <end position="205"/>
    </location>
</feature>
<accession>A0AAJ0FPP0</accession>
<feature type="compositionally biased region" description="Basic residues" evidence="1">
    <location>
        <begin position="149"/>
        <end position="160"/>
    </location>
</feature>
<feature type="compositionally biased region" description="Low complexity" evidence="1">
    <location>
        <begin position="266"/>
        <end position="282"/>
    </location>
</feature>
<evidence type="ECO:0000313" key="2">
    <source>
        <dbReference type="EMBL" id="KAK1768330.1"/>
    </source>
</evidence>
<name>A0AAJ0FPP0_9PEZI</name>
<feature type="compositionally biased region" description="Polar residues" evidence="1">
    <location>
        <begin position="457"/>
        <end position="468"/>
    </location>
</feature>
<feature type="compositionally biased region" description="Basic and acidic residues" evidence="1">
    <location>
        <begin position="284"/>
        <end position="293"/>
    </location>
</feature>
<dbReference type="GeneID" id="85309207"/>
<feature type="region of interest" description="Disordered" evidence="1">
    <location>
        <begin position="74"/>
        <end position="161"/>
    </location>
</feature>
<dbReference type="AlphaFoldDB" id="A0AAJ0FPP0"/>
<evidence type="ECO:0000313" key="3">
    <source>
        <dbReference type="Proteomes" id="UP001244011"/>
    </source>
</evidence>
<sequence length="468" mass="51840">MCEQQYFDFLPCNHTYWGKVKTCPKHEKQCKRVPFLQKIIGLRPNHCRPNIIRTTDPNLCPECQEKMLRQQFAKGVHQDKESRHRTRKANITYDLNSARGTTGFERDPEERRPRNPYEEEARVNNGRSREQKVVPPRAATSQGREGAKSHRHGGGQRRSVKPATIPLHAIAEEQPYWIDGSQSAHWPPPPSSPPTRPLPPVPPKTPGRTAANSTTYNPPPPAPDLARPLPPLPLNIKRNPVPKESPPSQAGRADPYRTTGKPPTHSSSRSTRSGNSSSSSSRQGNDRASRTRAPEPGSQTKVTQEPRGKRSDNNRSGHAHVQSREGRSVEPHRSRMSGGGPTRPPAVHGAPGSVRFTEGLDWDGGVRPGRPAPAPPMAYAAAPSGARRLPATRFDDQRLRGRGPYGGNMYGASERGKEKDRKDKRSSHGKESGKKPGKSWLRHFMPGSPVETDVSFACQSARQIESRR</sequence>
<comment type="caution">
    <text evidence="2">The sequence shown here is derived from an EMBL/GenBank/DDBJ whole genome shotgun (WGS) entry which is preliminary data.</text>
</comment>
<feature type="compositionally biased region" description="Basic and acidic residues" evidence="1">
    <location>
        <begin position="322"/>
        <end position="333"/>
    </location>
</feature>
<evidence type="ECO:0000256" key="1">
    <source>
        <dbReference type="SAM" id="MobiDB-lite"/>
    </source>
</evidence>
<organism evidence="2 3">
    <name type="scientific">Phialemonium atrogriseum</name>
    <dbReference type="NCBI Taxonomy" id="1093897"/>
    <lineage>
        <taxon>Eukaryota</taxon>
        <taxon>Fungi</taxon>
        <taxon>Dikarya</taxon>
        <taxon>Ascomycota</taxon>
        <taxon>Pezizomycotina</taxon>
        <taxon>Sordariomycetes</taxon>
        <taxon>Sordariomycetidae</taxon>
        <taxon>Cephalothecales</taxon>
        <taxon>Cephalothecaceae</taxon>
        <taxon>Phialemonium</taxon>
    </lineage>
</organism>
<feature type="compositionally biased region" description="Pro residues" evidence="1">
    <location>
        <begin position="217"/>
        <end position="233"/>
    </location>
</feature>
<feature type="region of interest" description="Disordered" evidence="1">
    <location>
        <begin position="179"/>
        <end position="468"/>
    </location>
</feature>
<gene>
    <name evidence="2" type="ORF">QBC33DRAFT_513947</name>
</gene>